<dbReference type="EMBL" id="CZBV01000002">
    <property type="protein sequence ID" value="CUQ82318.1"/>
    <property type="molecule type" value="Genomic_DNA"/>
</dbReference>
<organism evidence="1 2">
    <name type="scientific">Lachnospira eligens</name>
    <dbReference type="NCBI Taxonomy" id="39485"/>
    <lineage>
        <taxon>Bacteria</taxon>
        <taxon>Bacillati</taxon>
        <taxon>Bacillota</taxon>
        <taxon>Clostridia</taxon>
        <taxon>Lachnospirales</taxon>
        <taxon>Lachnospiraceae</taxon>
        <taxon>Lachnospira</taxon>
    </lineage>
</organism>
<name>A0A174ZDJ7_9FIRM</name>
<dbReference type="Proteomes" id="UP000095780">
    <property type="component" value="Unassembled WGS sequence"/>
</dbReference>
<evidence type="ECO:0000313" key="2">
    <source>
        <dbReference type="Proteomes" id="UP000095780"/>
    </source>
</evidence>
<dbReference type="Pfam" id="PF18941">
    <property type="entry name" value="DUF5688"/>
    <property type="match status" value="1"/>
</dbReference>
<gene>
    <name evidence="1" type="ORF">ERS852492_00970</name>
</gene>
<evidence type="ECO:0000313" key="1">
    <source>
        <dbReference type="EMBL" id="CUQ82318.1"/>
    </source>
</evidence>
<dbReference type="InterPro" id="IPR043743">
    <property type="entry name" value="DUF5688"/>
</dbReference>
<proteinExistence type="predicted"/>
<sequence>MCYIILARSIKRGFKTGVNLLRQVCTFVLSPFFMQKCDGIRHNYYLIQTERTVNFMTKNEVIELVKSGRLRGFLPPEMAQYEVNVEQMGSYTGIVLVNPEQKSAAYPVFNLDRAMERLQFINSEEEVAELLAGSMNRFIQAAPQGNIDIEGLREKLSSYEAAKPYIFMDAVSHNYSNDRAVVYEKNGMKFVPKLMVSNGTQERSVSAIPKEWLLRQGISEERLIQDAISNTANVTSVSINSMSDIFSNMNADFEISAMPETMLVVTNANKTGGASLILDDNVRQRVSELYGGNDFFVIPSSIHEVITLPVGNTILSPASTFSPFQPDSETLQSIMEMVSEVNETLEDEEILGYSVSIYDADKHELEKGTEYCINKQIDKVRNLRINELKEMGEIQPDIKPDNDNPKL</sequence>
<reference evidence="1 2" key="1">
    <citation type="submission" date="2015-09" db="EMBL/GenBank/DDBJ databases">
        <authorList>
            <consortium name="Pathogen Informatics"/>
        </authorList>
    </citation>
    <scope>NUCLEOTIDE SEQUENCE [LARGE SCALE GENOMIC DNA]</scope>
    <source>
        <strain evidence="1 2">2789STDY5834878</strain>
    </source>
</reference>
<accession>A0A174ZDJ7</accession>
<protein>
    <submittedName>
        <fullName evidence="1">Uncharacterized protein</fullName>
    </submittedName>
</protein>
<dbReference type="AlphaFoldDB" id="A0A174ZDJ7"/>